<protein>
    <submittedName>
        <fullName evidence="2">Uncharacterized protein</fullName>
    </submittedName>
</protein>
<keyword evidence="1" id="KW-0812">Transmembrane</keyword>
<proteinExistence type="predicted"/>
<accession>A0A2H0RKC3</accession>
<dbReference type="EMBL" id="PCYK01000005">
    <property type="protein sequence ID" value="PIR46225.1"/>
    <property type="molecule type" value="Genomic_DNA"/>
</dbReference>
<organism evidence="2 3">
    <name type="scientific">Candidatus Vogelbacteria bacterium CG10_big_fil_rev_8_21_14_0_10_49_38</name>
    <dbReference type="NCBI Taxonomy" id="1975043"/>
    <lineage>
        <taxon>Bacteria</taxon>
        <taxon>Candidatus Vogeliibacteriota</taxon>
    </lineage>
</organism>
<dbReference type="Proteomes" id="UP000230431">
    <property type="component" value="Unassembled WGS sequence"/>
</dbReference>
<evidence type="ECO:0000313" key="2">
    <source>
        <dbReference type="EMBL" id="PIR46225.1"/>
    </source>
</evidence>
<reference evidence="2 3" key="1">
    <citation type="submission" date="2017-09" db="EMBL/GenBank/DDBJ databases">
        <title>Depth-based differentiation of microbial function through sediment-hosted aquifers and enrichment of novel symbionts in the deep terrestrial subsurface.</title>
        <authorList>
            <person name="Probst A.J."/>
            <person name="Ladd B."/>
            <person name="Jarett J.K."/>
            <person name="Geller-Mcgrath D.E."/>
            <person name="Sieber C.M."/>
            <person name="Emerson J.B."/>
            <person name="Anantharaman K."/>
            <person name="Thomas B.C."/>
            <person name="Malmstrom R."/>
            <person name="Stieglmeier M."/>
            <person name="Klingl A."/>
            <person name="Woyke T."/>
            <person name="Ryan C.M."/>
            <person name="Banfield J.F."/>
        </authorList>
    </citation>
    <scope>NUCLEOTIDE SEQUENCE [LARGE SCALE GENOMIC DNA]</scope>
    <source>
        <strain evidence="2">CG10_big_fil_rev_8_21_14_0_10_49_38</strain>
    </source>
</reference>
<sequence>METFWFQTMVGFMIGLGLIFAGQLFLLWSITSAWSDRLTANPASPKTATEDRLAANQFLDQLRSRPERLAEVLATTTALIDPSR</sequence>
<feature type="transmembrane region" description="Helical" evidence="1">
    <location>
        <begin position="6"/>
        <end position="28"/>
    </location>
</feature>
<keyword evidence="1" id="KW-1133">Transmembrane helix</keyword>
<gene>
    <name evidence="2" type="ORF">COV08_00840</name>
</gene>
<evidence type="ECO:0000313" key="3">
    <source>
        <dbReference type="Proteomes" id="UP000230431"/>
    </source>
</evidence>
<evidence type="ECO:0000256" key="1">
    <source>
        <dbReference type="SAM" id="Phobius"/>
    </source>
</evidence>
<comment type="caution">
    <text evidence="2">The sequence shown here is derived from an EMBL/GenBank/DDBJ whole genome shotgun (WGS) entry which is preliminary data.</text>
</comment>
<dbReference type="AlphaFoldDB" id="A0A2H0RKC3"/>
<keyword evidence="1" id="KW-0472">Membrane</keyword>
<name>A0A2H0RKC3_9BACT</name>